<dbReference type="EMBL" id="AP018448">
    <property type="protein sequence ID" value="BBC33056.1"/>
    <property type="molecule type" value="Genomic_DNA"/>
</dbReference>
<accession>A0ABM7FAL0</accession>
<keyword evidence="4" id="KW-1185">Reference proteome</keyword>
<protein>
    <recommendedName>
        <fullName evidence="2">YCII-related domain-containing protein</fullName>
    </recommendedName>
</protein>
<feature type="domain" description="YCII-related" evidence="2">
    <location>
        <begin position="1"/>
        <end position="111"/>
    </location>
</feature>
<evidence type="ECO:0000313" key="4">
    <source>
        <dbReference type="Proteomes" id="UP001321542"/>
    </source>
</evidence>
<proteinExistence type="inferred from homology"/>
<dbReference type="SUPFAM" id="SSF54909">
    <property type="entry name" value="Dimeric alpha+beta barrel"/>
    <property type="match status" value="1"/>
</dbReference>
<dbReference type="Proteomes" id="UP001321542">
    <property type="component" value="Chromosome"/>
</dbReference>
<comment type="similarity">
    <text evidence="1">Belongs to the YciI family.</text>
</comment>
<sequence length="137" mass="14767">MKYLVMVQGTQADYEGMRGKASEHAPAWTQEELRAMYAHMGAINDDLAETGELVDGQGLAEPAQTRLVSVDADGKPAITDGPYSETKELLAGYWVLDCASLERVTEIAERVARCPGPEGLTDYPVVIRPILDGAGDV</sequence>
<reference evidence="3 4" key="1">
    <citation type="journal article" date="2010" name="ChemBioChem">
        <title>Cloning and characterization of the biosynthetic gene cluster of 16-membered macrolide antibiotic FD-891: involvement of a dual functional cytochrome P450 monooxygenase catalyzing epoxidation and hydroxylation.</title>
        <authorList>
            <person name="Kudo F."/>
            <person name="Motegi A."/>
            <person name="Mizoue K."/>
            <person name="Eguchi T."/>
        </authorList>
    </citation>
    <scope>NUCLEOTIDE SEQUENCE [LARGE SCALE GENOMIC DNA]</scope>
    <source>
        <strain evidence="3 4">A-8890</strain>
    </source>
</reference>
<dbReference type="PANTHER" id="PTHR35174">
    <property type="entry name" value="BLL7171 PROTEIN-RELATED"/>
    <property type="match status" value="1"/>
</dbReference>
<dbReference type="Gene3D" id="3.30.70.1060">
    <property type="entry name" value="Dimeric alpha+beta barrel"/>
    <property type="match status" value="1"/>
</dbReference>
<dbReference type="InterPro" id="IPR005545">
    <property type="entry name" value="YCII"/>
</dbReference>
<evidence type="ECO:0000256" key="1">
    <source>
        <dbReference type="ARBA" id="ARBA00007689"/>
    </source>
</evidence>
<dbReference type="RefSeq" id="WP_286252453.1">
    <property type="nucleotide sequence ID" value="NZ_AP018448.1"/>
</dbReference>
<organism evidence="3 4">
    <name type="scientific">Streptomyces graminofaciens</name>
    <dbReference type="NCBI Taxonomy" id="68212"/>
    <lineage>
        <taxon>Bacteria</taxon>
        <taxon>Bacillati</taxon>
        <taxon>Actinomycetota</taxon>
        <taxon>Actinomycetes</taxon>
        <taxon>Kitasatosporales</taxon>
        <taxon>Streptomycetaceae</taxon>
        <taxon>Streptomyces</taxon>
    </lineage>
</organism>
<evidence type="ECO:0000259" key="2">
    <source>
        <dbReference type="Pfam" id="PF03795"/>
    </source>
</evidence>
<evidence type="ECO:0000313" key="3">
    <source>
        <dbReference type="EMBL" id="BBC33056.1"/>
    </source>
</evidence>
<name>A0ABM7FAL0_9ACTN</name>
<reference evidence="3 4" key="2">
    <citation type="journal article" date="2023" name="ChemBioChem">
        <title>Acyltransferase Domain Exchange between Two Independent Type I Polyketide Synthases in the Same Producer Strain of Macrolide Antibiotics.</title>
        <authorList>
            <person name="Kudo F."/>
            <person name="Kishikawa K."/>
            <person name="Tsuboi K."/>
            <person name="Kido T."/>
            <person name="Usui T."/>
            <person name="Hashimoto J."/>
            <person name="Shin-Ya K."/>
            <person name="Miyanaga A."/>
            <person name="Eguchi T."/>
        </authorList>
    </citation>
    <scope>NUCLEOTIDE SEQUENCE [LARGE SCALE GENOMIC DNA]</scope>
    <source>
        <strain evidence="3 4">A-8890</strain>
    </source>
</reference>
<dbReference type="PANTHER" id="PTHR35174:SF3">
    <property type="entry name" value="BLL7171 PROTEIN"/>
    <property type="match status" value="1"/>
</dbReference>
<gene>
    <name evidence="3" type="ORF">SGFS_043500</name>
</gene>
<dbReference type="InterPro" id="IPR011008">
    <property type="entry name" value="Dimeric_a/b-barrel"/>
</dbReference>
<dbReference type="Pfam" id="PF03795">
    <property type="entry name" value="YCII"/>
    <property type="match status" value="1"/>
</dbReference>